<dbReference type="InterPro" id="IPR008979">
    <property type="entry name" value="Galactose-bd-like_sf"/>
</dbReference>
<proteinExistence type="inferred from homology"/>
<evidence type="ECO:0000313" key="9">
    <source>
        <dbReference type="Proteomes" id="UP000261284"/>
    </source>
</evidence>
<dbReference type="InterPro" id="IPR031330">
    <property type="entry name" value="Gly_Hdrlase_35_cat"/>
</dbReference>
<dbReference type="PRINTS" id="PR00742">
    <property type="entry name" value="GLHYDRLASE35"/>
</dbReference>
<keyword evidence="5" id="KW-0732">Signal</keyword>
<dbReference type="EMBL" id="QTJU01000001">
    <property type="protein sequence ID" value="RFM29518.1"/>
    <property type="molecule type" value="Genomic_DNA"/>
</dbReference>
<keyword evidence="2" id="KW-0378">Hydrolase</keyword>
<evidence type="ECO:0000256" key="4">
    <source>
        <dbReference type="RuleBase" id="RU003679"/>
    </source>
</evidence>
<keyword evidence="3" id="KW-0326">Glycosidase</keyword>
<organism evidence="8 9">
    <name type="scientific">Deminuibacter soli</name>
    <dbReference type="NCBI Taxonomy" id="2291815"/>
    <lineage>
        <taxon>Bacteria</taxon>
        <taxon>Pseudomonadati</taxon>
        <taxon>Bacteroidota</taxon>
        <taxon>Chitinophagia</taxon>
        <taxon>Chitinophagales</taxon>
        <taxon>Chitinophagaceae</taxon>
        <taxon>Deminuibacter</taxon>
    </lineage>
</organism>
<feature type="chain" id="PRO_5017612994" evidence="5">
    <location>
        <begin position="27"/>
        <end position="980"/>
    </location>
</feature>
<dbReference type="Pfam" id="PF21467">
    <property type="entry name" value="BetaGal_gal-bd"/>
    <property type="match status" value="1"/>
</dbReference>
<feature type="domain" description="Beta-galactosidase galactose-binding" evidence="7">
    <location>
        <begin position="885"/>
        <end position="948"/>
    </location>
</feature>
<dbReference type="InterPro" id="IPR017853">
    <property type="entry name" value="GH"/>
</dbReference>
<dbReference type="GO" id="GO:0005975">
    <property type="term" value="P:carbohydrate metabolic process"/>
    <property type="evidence" value="ECO:0007669"/>
    <property type="project" value="InterPro"/>
</dbReference>
<dbReference type="Pfam" id="PF01301">
    <property type="entry name" value="Glyco_hydro_35"/>
    <property type="match status" value="1"/>
</dbReference>
<dbReference type="OrthoDB" id="703126at2"/>
<dbReference type="InterPro" id="IPR001944">
    <property type="entry name" value="Glycoside_Hdrlase_35"/>
</dbReference>
<dbReference type="GO" id="GO:0004553">
    <property type="term" value="F:hydrolase activity, hydrolyzing O-glycosyl compounds"/>
    <property type="evidence" value="ECO:0007669"/>
    <property type="project" value="InterPro"/>
</dbReference>
<evidence type="ECO:0000259" key="6">
    <source>
        <dbReference type="Pfam" id="PF01301"/>
    </source>
</evidence>
<keyword evidence="9" id="KW-1185">Reference proteome</keyword>
<feature type="signal peptide" evidence="5">
    <location>
        <begin position="1"/>
        <end position="26"/>
    </location>
</feature>
<reference evidence="8 9" key="1">
    <citation type="submission" date="2018-08" db="EMBL/GenBank/DDBJ databases">
        <title>Chitinophagaceae sp. K23C18032701, a novel bacterium isolated from forest soil.</title>
        <authorList>
            <person name="Wang C."/>
        </authorList>
    </citation>
    <scope>NUCLEOTIDE SEQUENCE [LARGE SCALE GENOMIC DNA]</scope>
    <source>
        <strain evidence="8 9">K23C18032701</strain>
    </source>
</reference>
<evidence type="ECO:0000256" key="1">
    <source>
        <dbReference type="ARBA" id="ARBA00009809"/>
    </source>
</evidence>
<name>A0A3E1NP02_9BACT</name>
<evidence type="ECO:0000256" key="3">
    <source>
        <dbReference type="ARBA" id="ARBA00023295"/>
    </source>
</evidence>
<dbReference type="SUPFAM" id="SSF51445">
    <property type="entry name" value="(Trans)glycosidases"/>
    <property type="match status" value="1"/>
</dbReference>
<dbReference type="InterPro" id="IPR048913">
    <property type="entry name" value="BetaGal_gal-bd"/>
</dbReference>
<dbReference type="AlphaFoldDB" id="A0A3E1NP02"/>
<gene>
    <name evidence="8" type="ORF">DXN05_00595</name>
</gene>
<protein>
    <submittedName>
        <fullName evidence="8">Uncharacterized protein</fullName>
    </submittedName>
</protein>
<evidence type="ECO:0000256" key="5">
    <source>
        <dbReference type="SAM" id="SignalP"/>
    </source>
</evidence>
<evidence type="ECO:0000259" key="7">
    <source>
        <dbReference type="Pfam" id="PF21467"/>
    </source>
</evidence>
<feature type="domain" description="Glycoside hydrolase 35 catalytic" evidence="6">
    <location>
        <begin position="51"/>
        <end position="337"/>
    </location>
</feature>
<sequence length="980" mass="108096">MSKLVSRFAWLLLPMLAAGICNRLNAQKTNDDIFPPAAAAKEFVNFDKHGFIIKGQRVFLVSAGLEYARIPHELWRDRLLRLKRAGFNCIEIYTFWNYHEPQEGRFDFTGDHDLNAFLRLVKQLDMYAIVRVGPYYCAEWDFGGYPIWLRFKEGLRVREPNAVFEAAVDRFFEQLMPIVNANQVHRGGAVILVQLENEHPKGWGTDKPDAYFAHLQSKAVSLGLEVPYFFSGLHHGSDPAGDNTQLDAGKRNSPWFSTEFWSVWYNYYGSSQKDADTYARRTWKIIAHGGNGYNYYMAHGGTNFGYTNNNEDAASYDYGAAVGQTGDLRPVYTGFKRAAYFARSFQFILGNSEDASDAYKSFTKARALHVSARHSGSSDLVFLDNRQDTAVPTQVMINRQWIPQHGPLIVAPGEIVPLVHNITLTNTVKLDWAVGRILGLTQQGPATTLVIYGKPGTDAELQFTTLGKVDPVTGIDGFNQVSNNLFLQIAFNRDHPVNYSFETGKQLVRVIALSDSLAARTWFAGTQGKQYIIIGAPYAGEVTTTDAGKIQVDAEQFWTSRQPTPVWIYGSDNRPFTFTLQPAKGEHATQLPMSQWQVKDASTPAAAAFDDHTWKQSNDALQMGADGDISADAWYRTTVNITNEGVYTLQAKDGGDRATVFADGQRVAAGNLHEDALSMQLTAGKHTLAVFTAHDGRDKLFNHLGPVADTDPKGLSGAVLLHKGAPVRISNWKIIPAAGTPNTQSIPAFDTAAIYTIGADAFDGKAGYAWFQATIPAVNGSDMLLHFKGVDDNVTVFINGKAVAQHTGYNTAFDVPLKDVSGAATLTLLVQNTGGSGGIHKQVELTGTAKEDIALTGWRMQGGPGDVQSTDRFTNLQANTPFDKPMLYRNSFFIDSINTAIHPVWRITINGLGHGSVWVNGRNLGRYPEKIPVNSLYIPECWLHKGANTVVVFDEDGQLPVGMRVEAEMASSRDIQSLVF</sequence>
<comment type="caution">
    <text evidence="8">The sequence shown here is derived from an EMBL/GenBank/DDBJ whole genome shotgun (WGS) entry which is preliminary data.</text>
</comment>
<dbReference type="PANTHER" id="PTHR23421">
    <property type="entry name" value="BETA-GALACTOSIDASE RELATED"/>
    <property type="match status" value="1"/>
</dbReference>
<dbReference type="Gene3D" id="3.20.20.80">
    <property type="entry name" value="Glycosidases"/>
    <property type="match status" value="1"/>
</dbReference>
<dbReference type="RefSeq" id="WP_116845275.1">
    <property type="nucleotide sequence ID" value="NZ_QTJU01000001.1"/>
</dbReference>
<dbReference type="Proteomes" id="UP000261284">
    <property type="component" value="Unassembled WGS sequence"/>
</dbReference>
<accession>A0A3E1NP02</accession>
<evidence type="ECO:0000256" key="2">
    <source>
        <dbReference type="ARBA" id="ARBA00022801"/>
    </source>
</evidence>
<dbReference type="SUPFAM" id="SSF49785">
    <property type="entry name" value="Galactose-binding domain-like"/>
    <property type="match status" value="3"/>
</dbReference>
<dbReference type="Gene3D" id="2.60.120.260">
    <property type="entry name" value="Galactose-binding domain-like"/>
    <property type="match status" value="3"/>
</dbReference>
<evidence type="ECO:0000313" key="8">
    <source>
        <dbReference type="EMBL" id="RFM29518.1"/>
    </source>
</evidence>
<comment type="similarity">
    <text evidence="1 4">Belongs to the glycosyl hydrolase 35 family.</text>
</comment>